<organism evidence="1 2">
    <name type="scientific">Paraburkholderia elongata</name>
    <dbReference type="NCBI Taxonomy" id="2675747"/>
    <lineage>
        <taxon>Bacteria</taxon>
        <taxon>Pseudomonadati</taxon>
        <taxon>Pseudomonadota</taxon>
        <taxon>Betaproteobacteria</taxon>
        <taxon>Burkholderiales</taxon>
        <taxon>Burkholderiaceae</taxon>
        <taxon>Paraburkholderia</taxon>
    </lineage>
</organism>
<evidence type="ECO:0000313" key="1">
    <source>
        <dbReference type="EMBL" id="NPT53987.1"/>
    </source>
</evidence>
<keyword evidence="2" id="KW-1185">Reference proteome</keyword>
<dbReference type="EMBL" id="WOEZ01000027">
    <property type="protein sequence ID" value="NPT53987.1"/>
    <property type="molecule type" value="Genomic_DNA"/>
</dbReference>
<name>A0A972NLH9_9BURK</name>
<dbReference type="AlphaFoldDB" id="A0A972NLH9"/>
<proteinExistence type="predicted"/>
<sequence>MIINSGHSSTRSMRSTLQPMMSLLKQALHRLVVIYGGANDMMMPEILLPNGTKNAVVWTSTRVLRRCAVPAEAMTPLTSERTAIVVDALTACLLKRAQECTGKANIRS</sequence>
<protein>
    <submittedName>
        <fullName evidence="1">Uncharacterized protein</fullName>
    </submittedName>
</protein>
<comment type="caution">
    <text evidence="1">The sequence shown here is derived from an EMBL/GenBank/DDBJ whole genome shotgun (WGS) entry which is preliminary data.</text>
</comment>
<evidence type="ECO:0000313" key="2">
    <source>
        <dbReference type="Proteomes" id="UP000655523"/>
    </source>
</evidence>
<gene>
    <name evidence="1" type="ORF">GNZ13_05035</name>
</gene>
<reference evidence="1 2" key="1">
    <citation type="submission" date="2019-11" db="EMBL/GenBank/DDBJ databases">
        <title>Metabolism of dissolved organic matter in forest soils.</title>
        <authorList>
            <person name="Cyle K.T."/>
            <person name="Wilhelm R.C."/>
            <person name="Martinez C.E."/>
        </authorList>
    </citation>
    <scope>NUCLEOTIDE SEQUENCE [LARGE SCALE GENOMIC DNA]</scope>
    <source>
        <strain evidence="1 2">5N</strain>
    </source>
</reference>
<dbReference type="Proteomes" id="UP000655523">
    <property type="component" value="Unassembled WGS sequence"/>
</dbReference>
<dbReference type="RefSeq" id="WP_172161058.1">
    <property type="nucleotide sequence ID" value="NZ_WOEZ01000027.1"/>
</dbReference>
<accession>A0A972NLH9</accession>